<sequence>MTRPSDFRFVRLAEVCRTAGLSRSQIYRLEAAGQFPKRVKLGQSASAWIESEVLQWCADRIAASREVAA</sequence>
<dbReference type="InterPro" id="IPR052931">
    <property type="entry name" value="Prophage_regulatory_activator"/>
</dbReference>
<dbReference type="Proteomes" id="UP000254711">
    <property type="component" value="Unassembled WGS sequence"/>
</dbReference>
<dbReference type="Gene3D" id="1.10.238.160">
    <property type="match status" value="1"/>
</dbReference>
<proteinExistence type="predicted"/>
<evidence type="ECO:0000313" key="1">
    <source>
        <dbReference type="EMBL" id="RDI99519.1"/>
    </source>
</evidence>
<gene>
    <name evidence="1" type="ORF">DVT68_01270</name>
</gene>
<dbReference type="AlphaFoldDB" id="A0A370KA46"/>
<dbReference type="InterPro" id="IPR010260">
    <property type="entry name" value="AlpA"/>
</dbReference>
<dbReference type="RefSeq" id="WP_114823262.1">
    <property type="nucleotide sequence ID" value="NZ_QQSY01000001.1"/>
</dbReference>
<reference evidence="1 2" key="1">
    <citation type="submission" date="2018-07" db="EMBL/GenBank/DDBJ databases">
        <title>Dyella solisilvae sp. nov., isolated from the pine and broad-leaved mixed forest soil.</title>
        <authorList>
            <person name="Gao Z."/>
            <person name="Qiu L."/>
        </authorList>
    </citation>
    <scope>NUCLEOTIDE SEQUENCE [LARGE SCALE GENOMIC DNA]</scope>
    <source>
        <strain evidence="1 2">DHG54</strain>
    </source>
</reference>
<dbReference type="OrthoDB" id="5298532at2"/>
<evidence type="ECO:0000313" key="2">
    <source>
        <dbReference type="Proteomes" id="UP000254711"/>
    </source>
</evidence>
<dbReference type="EMBL" id="QQSY01000001">
    <property type="protein sequence ID" value="RDI99519.1"/>
    <property type="molecule type" value="Genomic_DNA"/>
</dbReference>
<protein>
    <submittedName>
        <fullName evidence="1">AlpA family transcriptional regulator</fullName>
    </submittedName>
</protein>
<name>A0A370KA46_9GAMM</name>
<dbReference type="Pfam" id="PF05930">
    <property type="entry name" value="Phage_AlpA"/>
    <property type="match status" value="1"/>
</dbReference>
<dbReference type="PANTHER" id="PTHR36154">
    <property type="entry name" value="DNA-BINDING TRANSCRIPTIONAL ACTIVATOR ALPA"/>
    <property type="match status" value="1"/>
</dbReference>
<dbReference type="PANTHER" id="PTHR36154:SF1">
    <property type="entry name" value="DNA-BINDING TRANSCRIPTIONAL ACTIVATOR ALPA"/>
    <property type="match status" value="1"/>
</dbReference>
<comment type="caution">
    <text evidence="1">The sequence shown here is derived from an EMBL/GenBank/DDBJ whole genome shotgun (WGS) entry which is preliminary data.</text>
</comment>
<keyword evidence="2" id="KW-1185">Reference proteome</keyword>
<organism evidence="1 2">
    <name type="scientific">Dyella solisilvae</name>
    <dbReference type="NCBI Taxonomy" id="1920168"/>
    <lineage>
        <taxon>Bacteria</taxon>
        <taxon>Pseudomonadati</taxon>
        <taxon>Pseudomonadota</taxon>
        <taxon>Gammaproteobacteria</taxon>
        <taxon>Lysobacterales</taxon>
        <taxon>Rhodanobacteraceae</taxon>
        <taxon>Dyella</taxon>
    </lineage>
</organism>
<accession>A0A370KA46</accession>